<feature type="signal peptide" evidence="1">
    <location>
        <begin position="1"/>
        <end position="19"/>
    </location>
</feature>
<dbReference type="EMBL" id="JAAYSM010000095">
    <property type="protein sequence ID" value="NLJ17809.1"/>
    <property type="molecule type" value="Genomic_DNA"/>
</dbReference>
<reference evidence="2 3" key="1">
    <citation type="journal article" date="2020" name="Biotechnol. Biofuels">
        <title>New insights from the biogas microbiome by comprehensive genome-resolved metagenomics of nearly 1600 species originating from multiple anaerobic digesters.</title>
        <authorList>
            <person name="Campanaro S."/>
            <person name="Treu L."/>
            <person name="Rodriguez-R L.M."/>
            <person name="Kovalovszki A."/>
            <person name="Ziels R.M."/>
            <person name="Maus I."/>
            <person name="Zhu X."/>
            <person name="Kougias P.G."/>
            <person name="Basile A."/>
            <person name="Luo G."/>
            <person name="Schluter A."/>
            <person name="Konstantinidis K.T."/>
            <person name="Angelidaki I."/>
        </authorList>
    </citation>
    <scope>NUCLEOTIDE SEQUENCE [LARGE SCALE GENOMIC DNA]</scope>
    <source>
        <strain evidence="2">AS23ysBPME_34</strain>
    </source>
</reference>
<gene>
    <name evidence="2" type="ORF">GX355_03005</name>
</gene>
<evidence type="ECO:0000313" key="2">
    <source>
        <dbReference type="EMBL" id="NLJ17809.1"/>
    </source>
</evidence>
<evidence type="ECO:0000256" key="1">
    <source>
        <dbReference type="SAM" id="SignalP"/>
    </source>
</evidence>
<dbReference type="RefSeq" id="WP_276646884.1">
    <property type="nucleotide sequence ID" value="NZ_JAAYSM010000095.1"/>
</dbReference>
<evidence type="ECO:0000313" key="3">
    <source>
        <dbReference type="Proteomes" id="UP000541058"/>
    </source>
</evidence>
<dbReference type="AlphaFoldDB" id="A0A7X8C2X0"/>
<name>A0A7X8C2X0_9LACT</name>
<feature type="chain" id="PRO_5039013699" evidence="1">
    <location>
        <begin position="20"/>
        <end position="81"/>
    </location>
</feature>
<organism evidence="2 3">
    <name type="scientific">Globicatella sulfidifaciens</name>
    <dbReference type="NCBI Taxonomy" id="136093"/>
    <lineage>
        <taxon>Bacteria</taxon>
        <taxon>Bacillati</taxon>
        <taxon>Bacillota</taxon>
        <taxon>Bacilli</taxon>
        <taxon>Lactobacillales</taxon>
        <taxon>Aerococcaceae</taxon>
        <taxon>Globicatella</taxon>
    </lineage>
</organism>
<keyword evidence="1" id="KW-0732">Signal</keyword>
<accession>A0A7X8C2X0</accession>
<comment type="caution">
    <text evidence="2">The sequence shown here is derived from an EMBL/GenBank/DDBJ whole genome shotgun (WGS) entry which is preliminary data.</text>
</comment>
<proteinExistence type="predicted"/>
<protein>
    <submittedName>
        <fullName evidence="2">Uncharacterized protein</fullName>
    </submittedName>
</protein>
<dbReference type="Proteomes" id="UP000541058">
    <property type="component" value="Unassembled WGS sequence"/>
</dbReference>
<sequence>MRKWTKLWLAAMTAVSLNAPTLNVVQAETTTVDETSFEVNGQQFDLYESIYPQVEFEIGEGESIHDRIILNEDTLFASVDD</sequence>
<feature type="non-terminal residue" evidence="2">
    <location>
        <position position="81"/>
    </location>
</feature>